<sequence>MAAGLALTGCEFATVVGIDDPQASFTGEVAEDDEDDGVDTEDLPDIPEETCDPPAKVSCDADSDDPLQVVGLDCVGGIPAAGSLSGPAGSAHVFEGPLGPYEPREGSKLLALSTGRAAHLALSHAELATFGCDDPVECPSTSHDETPTSLPAPLTVEPVDALDDCHDDPNLVGMGDCSNSLHEQLEDCGGTPCDLLDYTELRLGLSVPPETRGLAFDFAFMSVEWPDFLDSAYNDMFVAWLESEGWTGNISFDDTAQPITVNAGFTNYTEELAGMAMEGHAGTRWLTTDVGVQPGENLVLILAVFDVTDAAYDSAVLIDGFRWTCSGAPPKTIPVP</sequence>
<evidence type="ECO:0000313" key="3">
    <source>
        <dbReference type="Proteomes" id="UP000005801"/>
    </source>
</evidence>
<proteinExistence type="predicted"/>
<protein>
    <submittedName>
        <fullName evidence="2">Uncharacterized protein</fullName>
    </submittedName>
</protein>
<dbReference type="STRING" id="391625.PPSIR1_20124"/>
<feature type="compositionally biased region" description="Acidic residues" evidence="1">
    <location>
        <begin position="29"/>
        <end position="51"/>
    </location>
</feature>
<reference evidence="2 3" key="1">
    <citation type="submission" date="2007-06" db="EMBL/GenBank/DDBJ databases">
        <authorList>
            <person name="Shimkets L."/>
            <person name="Ferriera S."/>
            <person name="Johnson J."/>
            <person name="Kravitz S."/>
            <person name="Beeson K."/>
            <person name="Sutton G."/>
            <person name="Rogers Y.-H."/>
            <person name="Friedman R."/>
            <person name="Frazier M."/>
            <person name="Venter J.C."/>
        </authorList>
    </citation>
    <scope>NUCLEOTIDE SEQUENCE [LARGE SCALE GENOMIC DNA]</scope>
    <source>
        <strain evidence="2 3">SIR-1</strain>
    </source>
</reference>
<accession>A6GGZ0</accession>
<dbReference type="Proteomes" id="UP000005801">
    <property type="component" value="Unassembled WGS sequence"/>
</dbReference>
<feature type="region of interest" description="Disordered" evidence="1">
    <location>
        <begin position="21"/>
        <end position="51"/>
    </location>
</feature>
<dbReference type="NCBIfam" id="NF038133">
    <property type="entry name" value="choice_anch_L"/>
    <property type="match status" value="1"/>
</dbReference>
<keyword evidence="3" id="KW-1185">Reference proteome</keyword>
<evidence type="ECO:0000313" key="2">
    <source>
        <dbReference type="EMBL" id="EDM74875.1"/>
    </source>
</evidence>
<dbReference type="InterPro" id="IPR049804">
    <property type="entry name" value="Choice_anch_L"/>
</dbReference>
<gene>
    <name evidence="2" type="ORF">PPSIR1_20124</name>
</gene>
<evidence type="ECO:0000256" key="1">
    <source>
        <dbReference type="SAM" id="MobiDB-lite"/>
    </source>
</evidence>
<dbReference type="EMBL" id="ABCS01000112">
    <property type="protein sequence ID" value="EDM74875.1"/>
    <property type="molecule type" value="Genomic_DNA"/>
</dbReference>
<organism evidence="2 3">
    <name type="scientific">Plesiocystis pacifica SIR-1</name>
    <dbReference type="NCBI Taxonomy" id="391625"/>
    <lineage>
        <taxon>Bacteria</taxon>
        <taxon>Pseudomonadati</taxon>
        <taxon>Myxococcota</taxon>
        <taxon>Polyangia</taxon>
        <taxon>Nannocystales</taxon>
        <taxon>Nannocystaceae</taxon>
        <taxon>Plesiocystis</taxon>
    </lineage>
</organism>
<comment type="caution">
    <text evidence="2">The sequence shown here is derived from an EMBL/GenBank/DDBJ whole genome shotgun (WGS) entry which is preliminary data.</text>
</comment>
<name>A6GGZ0_9BACT</name>
<dbReference type="AlphaFoldDB" id="A6GGZ0"/>